<accession>A0A6A3G2M2</accession>
<feature type="compositionally biased region" description="Polar residues" evidence="1">
    <location>
        <begin position="7"/>
        <end position="19"/>
    </location>
</feature>
<dbReference type="AlphaFoldDB" id="A0A6A3G2M2"/>
<feature type="compositionally biased region" description="Low complexity" evidence="1">
    <location>
        <begin position="28"/>
        <end position="43"/>
    </location>
</feature>
<gene>
    <name evidence="2" type="ORF">PR001_g33800</name>
</gene>
<evidence type="ECO:0000313" key="2">
    <source>
        <dbReference type="EMBL" id="KAE8951263.1"/>
    </source>
</evidence>
<evidence type="ECO:0000313" key="3">
    <source>
        <dbReference type="Proteomes" id="UP000429607"/>
    </source>
</evidence>
<comment type="caution">
    <text evidence="2">The sequence shown here is derived from an EMBL/GenBank/DDBJ whole genome shotgun (WGS) entry which is preliminary data.</text>
</comment>
<organism evidence="2 3">
    <name type="scientific">Phytophthora rubi</name>
    <dbReference type="NCBI Taxonomy" id="129364"/>
    <lineage>
        <taxon>Eukaryota</taxon>
        <taxon>Sar</taxon>
        <taxon>Stramenopiles</taxon>
        <taxon>Oomycota</taxon>
        <taxon>Peronosporomycetes</taxon>
        <taxon>Peronosporales</taxon>
        <taxon>Peronosporaceae</taxon>
        <taxon>Phytophthora</taxon>
    </lineage>
</organism>
<proteinExistence type="predicted"/>
<protein>
    <submittedName>
        <fullName evidence="2">Uncharacterized protein</fullName>
    </submittedName>
</protein>
<reference evidence="2 3" key="1">
    <citation type="submission" date="2018-09" db="EMBL/GenBank/DDBJ databases">
        <title>Genomic investigation of the strawberry pathogen Phytophthora fragariae indicates pathogenicity is determined by transcriptional variation in three key races.</title>
        <authorList>
            <person name="Adams T.M."/>
            <person name="Armitage A.D."/>
            <person name="Sobczyk M.K."/>
            <person name="Bates H.J."/>
            <person name="Dunwell J.M."/>
            <person name="Nellist C.F."/>
            <person name="Harrison R.J."/>
        </authorList>
    </citation>
    <scope>NUCLEOTIDE SEQUENCE [LARGE SCALE GENOMIC DNA]</scope>
    <source>
        <strain evidence="2 3">SCRP249</strain>
    </source>
</reference>
<dbReference type="EMBL" id="QXFV01012935">
    <property type="protein sequence ID" value="KAE8951263.1"/>
    <property type="molecule type" value="Genomic_DNA"/>
</dbReference>
<sequence length="94" mass="10371">MRETPGGRSNWSRFQQQQHAPRDASGYAPQAPYSLQPSPQSYQQPPPNASQVQRDVVAFVEAFRANQSHPSAPPNALTLDVVVRAVCSHFRASN</sequence>
<name>A0A6A3G2M2_9STRA</name>
<feature type="region of interest" description="Disordered" evidence="1">
    <location>
        <begin position="1"/>
        <end position="53"/>
    </location>
</feature>
<dbReference type="Proteomes" id="UP000429607">
    <property type="component" value="Unassembled WGS sequence"/>
</dbReference>
<evidence type="ECO:0000256" key="1">
    <source>
        <dbReference type="SAM" id="MobiDB-lite"/>
    </source>
</evidence>